<name>A0A7U4DN46_DESPD</name>
<protein>
    <submittedName>
        <fullName evidence="2">Uncharacterized protein</fullName>
    </submittedName>
</protein>
<accession>A0A7U4DN46</accession>
<gene>
    <name evidence="2" type="ordered locus">Despr_0481</name>
</gene>
<sequence length="39" mass="4544">MARKNRQRVKAIIFWLGVRGVLPVAIVEWIIRKGGMKHD</sequence>
<feature type="transmembrane region" description="Helical" evidence="1">
    <location>
        <begin position="12"/>
        <end position="31"/>
    </location>
</feature>
<dbReference type="AlphaFoldDB" id="A0A7U4DN46"/>
<evidence type="ECO:0000313" key="3">
    <source>
        <dbReference type="Proteomes" id="UP000006365"/>
    </source>
</evidence>
<evidence type="ECO:0000256" key="1">
    <source>
        <dbReference type="SAM" id="Phobius"/>
    </source>
</evidence>
<keyword evidence="1" id="KW-1133">Transmembrane helix</keyword>
<proteinExistence type="predicted"/>
<dbReference type="EMBL" id="CP002364">
    <property type="protein sequence ID" value="ADW16661.1"/>
    <property type="molecule type" value="Genomic_DNA"/>
</dbReference>
<keyword evidence="3" id="KW-1185">Reference proteome</keyword>
<keyword evidence="1" id="KW-0812">Transmembrane</keyword>
<dbReference type="Proteomes" id="UP000006365">
    <property type="component" value="Chromosome"/>
</dbReference>
<organism evidence="2 3">
    <name type="scientific">Desulfobulbus propionicus (strain ATCC 33891 / DSM 2032 / VKM B-1956 / 1pr3)</name>
    <dbReference type="NCBI Taxonomy" id="577650"/>
    <lineage>
        <taxon>Bacteria</taxon>
        <taxon>Pseudomonadati</taxon>
        <taxon>Thermodesulfobacteriota</taxon>
        <taxon>Desulfobulbia</taxon>
        <taxon>Desulfobulbales</taxon>
        <taxon>Desulfobulbaceae</taxon>
        <taxon>Desulfobulbus</taxon>
    </lineage>
</organism>
<dbReference type="KEGG" id="dpr:Despr_0481"/>
<reference evidence="2 3" key="1">
    <citation type="journal article" date="2011" name="Stand. Genomic Sci.">
        <title>Complete genome sequence of Desulfobulbus propionicus type strain (1pr3).</title>
        <authorList>
            <person name="Pagani I."/>
            <person name="Lapidus A."/>
            <person name="Nolan M."/>
            <person name="Lucas S."/>
            <person name="Hammon N."/>
            <person name="Deshpande S."/>
            <person name="Cheng J.F."/>
            <person name="Chertkov O."/>
            <person name="Davenport K."/>
            <person name="Tapia R."/>
            <person name="Han C."/>
            <person name="Goodwin L."/>
            <person name="Pitluck S."/>
            <person name="Liolios K."/>
            <person name="Mavromatis K."/>
            <person name="Ivanova N."/>
            <person name="Mikhailova N."/>
            <person name="Pati A."/>
            <person name="Chen A."/>
            <person name="Palaniappan K."/>
            <person name="Land M."/>
            <person name="Hauser L."/>
            <person name="Chang Y.J."/>
            <person name="Jeffries C.D."/>
            <person name="Detter J.C."/>
            <person name="Brambilla E."/>
            <person name="Kannan K.P."/>
            <person name="Djao O.D."/>
            <person name="Rohde M."/>
            <person name="Pukall R."/>
            <person name="Spring S."/>
            <person name="Goker M."/>
            <person name="Sikorski J."/>
            <person name="Woyke T."/>
            <person name="Bristow J."/>
            <person name="Eisen J.A."/>
            <person name="Markowitz V."/>
            <person name="Hugenholtz P."/>
            <person name="Kyrpides N.C."/>
            <person name="Klenk H.P."/>
        </authorList>
    </citation>
    <scope>NUCLEOTIDE SEQUENCE [LARGE SCALE GENOMIC DNA]</scope>
    <source>
        <strain evidence="3">ATCC 33891 / DSM 2032 / 1pr3</strain>
    </source>
</reference>
<keyword evidence="1" id="KW-0472">Membrane</keyword>
<evidence type="ECO:0000313" key="2">
    <source>
        <dbReference type="EMBL" id="ADW16661.1"/>
    </source>
</evidence>